<dbReference type="EMBL" id="AWUE01004773">
    <property type="protein sequence ID" value="OMP13249.1"/>
    <property type="molecule type" value="Genomic_DNA"/>
</dbReference>
<organism evidence="2 3">
    <name type="scientific">Corchorus olitorius</name>
    <dbReference type="NCBI Taxonomy" id="93759"/>
    <lineage>
        <taxon>Eukaryota</taxon>
        <taxon>Viridiplantae</taxon>
        <taxon>Streptophyta</taxon>
        <taxon>Embryophyta</taxon>
        <taxon>Tracheophyta</taxon>
        <taxon>Spermatophyta</taxon>
        <taxon>Magnoliopsida</taxon>
        <taxon>eudicotyledons</taxon>
        <taxon>Gunneridae</taxon>
        <taxon>Pentapetalae</taxon>
        <taxon>rosids</taxon>
        <taxon>malvids</taxon>
        <taxon>Malvales</taxon>
        <taxon>Malvaceae</taxon>
        <taxon>Grewioideae</taxon>
        <taxon>Apeibeae</taxon>
        <taxon>Corchorus</taxon>
    </lineage>
</organism>
<reference evidence="3" key="1">
    <citation type="submission" date="2013-09" db="EMBL/GenBank/DDBJ databases">
        <title>Corchorus olitorius genome sequencing.</title>
        <authorList>
            <person name="Alam M."/>
            <person name="Haque M.S."/>
            <person name="Islam M.S."/>
            <person name="Emdad E.M."/>
            <person name="Islam M.M."/>
            <person name="Ahmed B."/>
            <person name="Halim A."/>
            <person name="Hossen Q.M.M."/>
            <person name="Hossain M.Z."/>
            <person name="Ahmed R."/>
            <person name="Khan M.M."/>
            <person name="Islam R."/>
            <person name="Rashid M.M."/>
            <person name="Khan S.A."/>
            <person name="Rahman M.S."/>
            <person name="Alam M."/>
            <person name="Yahiya A.S."/>
            <person name="Khan M.S."/>
            <person name="Azam M.S."/>
            <person name="Haque T."/>
            <person name="Lashkar M.Z.H."/>
            <person name="Akhand A.I."/>
            <person name="Morshed G."/>
            <person name="Roy S."/>
            <person name="Uddin K.S."/>
            <person name="Rabeya T."/>
            <person name="Hossain A.S."/>
            <person name="Chowdhury A."/>
            <person name="Snigdha A.R."/>
            <person name="Mortoza M.S."/>
            <person name="Matin S.A."/>
            <person name="Hoque S.M.E."/>
            <person name="Islam M.K."/>
            <person name="Roy D.K."/>
            <person name="Haider R."/>
            <person name="Moosa M.M."/>
            <person name="Elias S.M."/>
            <person name="Hasan A.M."/>
            <person name="Jahan S."/>
            <person name="Shafiuddin M."/>
            <person name="Mahmood N."/>
            <person name="Shommy N.S."/>
        </authorList>
    </citation>
    <scope>NUCLEOTIDE SEQUENCE [LARGE SCALE GENOMIC DNA]</scope>
    <source>
        <strain evidence="3">cv. O-4</strain>
    </source>
</reference>
<gene>
    <name evidence="2" type="ORF">COLO4_02012</name>
</gene>
<feature type="compositionally biased region" description="Basic and acidic residues" evidence="1">
    <location>
        <begin position="123"/>
        <end position="133"/>
    </location>
</feature>
<feature type="region of interest" description="Disordered" evidence="1">
    <location>
        <begin position="123"/>
        <end position="152"/>
    </location>
</feature>
<feature type="compositionally biased region" description="Basic and acidic residues" evidence="1">
    <location>
        <begin position="32"/>
        <end position="41"/>
    </location>
</feature>
<evidence type="ECO:0000256" key="1">
    <source>
        <dbReference type="SAM" id="MobiDB-lite"/>
    </source>
</evidence>
<dbReference type="Proteomes" id="UP000187203">
    <property type="component" value="Unassembled WGS sequence"/>
</dbReference>
<keyword evidence="3" id="KW-1185">Reference proteome</keyword>
<feature type="compositionally biased region" description="Basic and acidic residues" evidence="1">
    <location>
        <begin position="71"/>
        <end position="80"/>
    </location>
</feature>
<feature type="compositionally biased region" description="Basic and acidic residues" evidence="1">
    <location>
        <begin position="142"/>
        <end position="152"/>
    </location>
</feature>
<feature type="region of interest" description="Disordered" evidence="1">
    <location>
        <begin position="30"/>
        <end position="109"/>
    </location>
</feature>
<evidence type="ECO:0000313" key="2">
    <source>
        <dbReference type="EMBL" id="OMP13249.1"/>
    </source>
</evidence>
<sequence>MPGTIPARKSWVIDTDQTAGTRNIVTGLRHHRDQDRRECGGIRRRRTGDRRHDDGGNDGNDAETAANMADQRNRKVDDAARQTAGIHQFTGQDEEGNGEQREGIGAGDHVLGDDRRIEHAHVPHQHDAAEHQRKGNGNADGHGAEKRADKNQKCHVSALRKLFDGEIFTGKGGNLVFADLAGQKADHAENAPAPRQEHHQRFDAHMAVFAEGDDRTDEGDPDEEIARQFFRDVDAGIHGVAHDHIDEDHDCHACKKRDENGLEDAVKKIDDFLHLSPPENDPKRREHKEARAQRFKPVDMRVASARSLARDGRYRSPRFARLRINAVVPKVHSGQSDVLVTQLISLPNFGLEISTRSPLAWVKPRPGP</sequence>
<protein>
    <submittedName>
        <fullName evidence="2">Uncharacterized protein</fullName>
    </submittedName>
</protein>
<comment type="caution">
    <text evidence="2">The sequence shown here is derived from an EMBL/GenBank/DDBJ whole genome shotgun (WGS) entry which is preliminary data.</text>
</comment>
<accession>A0A1R3L1T1</accession>
<name>A0A1R3L1T1_9ROSI</name>
<dbReference type="AlphaFoldDB" id="A0A1R3L1T1"/>
<evidence type="ECO:0000313" key="3">
    <source>
        <dbReference type="Proteomes" id="UP000187203"/>
    </source>
</evidence>
<proteinExistence type="predicted"/>